<dbReference type="GO" id="GO:0051603">
    <property type="term" value="P:proteolysis involved in protein catabolic process"/>
    <property type="evidence" value="ECO:0007669"/>
    <property type="project" value="InterPro"/>
</dbReference>
<accession>F2UCM4</accession>
<dbReference type="SUPFAM" id="SSF56235">
    <property type="entry name" value="N-terminal nucleophile aminohydrolases (Ntn hydrolases)"/>
    <property type="match status" value="1"/>
</dbReference>
<dbReference type="FunCoup" id="F2UCM4">
    <property type="interactions" value="1429"/>
</dbReference>
<reference evidence="5" key="1">
    <citation type="submission" date="2009-08" db="EMBL/GenBank/DDBJ databases">
        <title>Annotation of Salpingoeca rosetta.</title>
        <authorList>
            <consortium name="The Broad Institute Genome Sequencing Platform"/>
            <person name="Russ C."/>
            <person name="Cuomo C."/>
            <person name="Burger G."/>
            <person name="Gray M.W."/>
            <person name="Holland P.W.H."/>
            <person name="King N."/>
            <person name="Lang F.B.F."/>
            <person name="Roger A.J."/>
            <person name="Ruiz-Trillo I."/>
            <person name="Young S.K."/>
            <person name="Zeng Q."/>
            <person name="Gargeya S."/>
            <person name="Alvarado L."/>
            <person name="Berlin A."/>
            <person name="Chapman S.B."/>
            <person name="Chen Z."/>
            <person name="Freedman E."/>
            <person name="Gellesch M."/>
            <person name="Goldberg J."/>
            <person name="Griggs A."/>
            <person name="Gujja S."/>
            <person name="Heilman E."/>
            <person name="Heiman D."/>
            <person name="Howarth C."/>
            <person name="Mehta T."/>
            <person name="Neiman D."/>
            <person name="Pearson M."/>
            <person name="Roberts A."/>
            <person name="Saif S."/>
            <person name="Shea T."/>
            <person name="Shenoy N."/>
            <person name="Sisk P."/>
            <person name="Stolte C."/>
            <person name="Sykes S."/>
            <person name="White J."/>
            <person name="Yandava C."/>
            <person name="Haas B."/>
            <person name="Nusbaum C."/>
            <person name="Birren B."/>
        </authorList>
    </citation>
    <scope>NUCLEOTIDE SEQUENCE [LARGE SCALE GENOMIC DNA]</scope>
    <source>
        <strain evidence="5">ATCC 50818</strain>
    </source>
</reference>
<keyword evidence="3 5" id="KW-0647">Proteasome</keyword>
<dbReference type="GO" id="GO:0005634">
    <property type="term" value="C:nucleus"/>
    <property type="evidence" value="ECO:0007669"/>
    <property type="project" value="UniProtKB-SubCell"/>
</dbReference>
<keyword evidence="6" id="KW-1185">Reference proteome</keyword>
<dbReference type="OrthoDB" id="268479at2759"/>
<dbReference type="OMA" id="GVTHEEM"/>
<evidence type="ECO:0000256" key="3">
    <source>
        <dbReference type="ARBA" id="ARBA00022942"/>
    </source>
</evidence>
<sequence length="180" mass="20245">MSSTDKTVLASAGFHGDVLTLVKRIGVRMQNYEYQHRKPMSTPACAQMLATMLYGKRFFPYYTYNILAGLDADGKGCVFSYDPVGSYEREHYRAAGTASALLQPFLDNQARALARIPDYIGRKNQQGVVFEPISKERAMTIIKDVFTSAAERDIYTGDAVDIRIVTKDGLEEHRFPLRCD</sequence>
<dbReference type="KEGG" id="sre:PTSG_06341"/>
<dbReference type="FunFam" id="3.60.20.10:FF:000027">
    <property type="entry name" value="Proteasome subunit beta type-6"/>
    <property type="match status" value="1"/>
</dbReference>
<dbReference type="InterPro" id="IPR001353">
    <property type="entry name" value="Proteasome_sua/b"/>
</dbReference>
<dbReference type="GeneID" id="16073806"/>
<dbReference type="GO" id="GO:0005839">
    <property type="term" value="C:proteasome core complex"/>
    <property type="evidence" value="ECO:0007669"/>
    <property type="project" value="InterPro"/>
</dbReference>
<evidence type="ECO:0000256" key="1">
    <source>
        <dbReference type="ARBA" id="ARBA00004123"/>
    </source>
</evidence>
<dbReference type="eggNOG" id="KOG0179">
    <property type="taxonomic scope" value="Eukaryota"/>
</dbReference>
<dbReference type="Proteomes" id="UP000007799">
    <property type="component" value="Unassembled WGS sequence"/>
</dbReference>
<dbReference type="GO" id="GO:0005737">
    <property type="term" value="C:cytoplasm"/>
    <property type="evidence" value="ECO:0007669"/>
    <property type="project" value="TreeGrafter"/>
</dbReference>
<evidence type="ECO:0000313" key="6">
    <source>
        <dbReference type="Proteomes" id="UP000007799"/>
    </source>
</evidence>
<dbReference type="PANTHER" id="PTHR32194">
    <property type="entry name" value="METALLOPROTEASE TLDD"/>
    <property type="match status" value="1"/>
</dbReference>
<dbReference type="STRING" id="946362.F2UCM4"/>
<dbReference type="InterPro" id="IPR029055">
    <property type="entry name" value="Ntn_hydrolases_N"/>
</dbReference>
<evidence type="ECO:0000256" key="2">
    <source>
        <dbReference type="ARBA" id="ARBA00022490"/>
    </source>
</evidence>
<dbReference type="InterPro" id="IPR023333">
    <property type="entry name" value="Proteasome_suB-type"/>
</dbReference>
<protein>
    <submittedName>
        <fullName evidence="5">Proteasome subunit beta type-1</fullName>
    </submittedName>
</protein>
<proteinExistence type="predicted"/>
<name>F2UCM4_SALR5</name>
<dbReference type="AlphaFoldDB" id="F2UCM4"/>
<keyword evidence="4" id="KW-0539">Nucleus</keyword>
<evidence type="ECO:0000256" key="4">
    <source>
        <dbReference type="ARBA" id="ARBA00023242"/>
    </source>
</evidence>
<dbReference type="Pfam" id="PF00227">
    <property type="entry name" value="Proteasome"/>
    <property type="match status" value="1"/>
</dbReference>
<evidence type="ECO:0000313" key="5">
    <source>
        <dbReference type="EMBL" id="EGD74331.1"/>
    </source>
</evidence>
<dbReference type="EMBL" id="GL832968">
    <property type="protein sequence ID" value="EGD74331.1"/>
    <property type="molecule type" value="Genomic_DNA"/>
</dbReference>
<dbReference type="PROSITE" id="PS51476">
    <property type="entry name" value="PROTEASOME_BETA_2"/>
    <property type="match status" value="1"/>
</dbReference>
<gene>
    <name evidence="5" type="ORF">PTSG_06341</name>
</gene>
<comment type="subcellular location">
    <subcellularLocation>
        <location evidence="1">Nucleus</location>
    </subcellularLocation>
</comment>
<dbReference type="MEROPS" id="T01.A12"/>
<organism evidence="6">
    <name type="scientific">Salpingoeca rosetta (strain ATCC 50818 / BSB-021)</name>
    <dbReference type="NCBI Taxonomy" id="946362"/>
    <lineage>
        <taxon>Eukaryota</taxon>
        <taxon>Choanoflagellata</taxon>
        <taxon>Craspedida</taxon>
        <taxon>Salpingoecidae</taxon>
        <taxon>Salpingoeca</taxon>
    </lineage>
</organism>
<keyword evidence="2" id="KW-0963">Cytoplasm</keyword>
<dbReference type="InParanoid" id="F2UCM4"/>
<dbReference type="RefSeq" id="XP_004993231.1">
    <property type="nucleotide sequence ID" value="XM_004993174.1"/>
</dbReference>
<dbReference type="Gene3D" id="3.60.20.10">
    <property type="entry name" value="Glutamine Phosphoribosylpyrophosphate, subunit 1, domain 1"/>
    <property type="match status" value="1"/>
</dbReference>
<dbReference type="PANTHER" id="PTHR32194:SF2">
    <property type="entry name" value="PROTEASOME SUBUNIT BETA TYPE-1"/>
    <property type="match status" value="1"/>
</dbReference>